<dbReference type="PATRIC" id="fig|129137.4.peg.478"/>
<dbReference type="EMBL" id="LJQI01000112">
    <property type="protein sequence ID" value="KPX35120.1"/>
    <property type="molecule type" value="Genomic_DNA"/>
</dbReference>
<sequence length="90" mass="10311">MPSQRGVHSMMPNAIHHNPDPRYLCGLIDQAGLSRRGAAQLIGMSWSGFRNYLRDESHYLYREADYRVQFALECLADAKVLRKKETGEKS</sequence>
<comment type="caution">
    <text evidence="1">The sequence shown here is derived from an EMBL/GenBank/DDBJ whole genome shotgun (WGS) entry which is preliminary data.</text>
</comment>
<accession>A0A0P9QSQ2</accession>
<organism evidence="1 3">
    <name type="scientific">Pseudomonas amygdali pv. eriobotryae</name>
    <dbReference type="NCBI Taxonomy" id="129137"/>
    <lineage>
        <taxon>Bacteria</taxon>
        <taxon>Pseudomonadati</taxon>
        <taxon>Pseudomonadota</taxon>
        <taxon>Gammaproteobacteria</taxon>
        <taxon>Pseudomonadales</taxon>
        <taxon>Pseudomonadaceae</taxon>
        <taxon>Pseudomonas</taxon>
        <taxon>Pseudomonas amygdali</taxon>
    </lineage>
</organism>
<evidence type="ECO:0000313" key="2">
    <source>
        <dbReference type="EMBL" id="RMO49422.1"/>
    </source>
</evidence>
<evidence type="ECO:0000313" key="1">
    <source>
        <dbReference type="EMBL" id="KPX35120.1"/>
    </source>
</evidence>
<protein>
    <submittedName>
        <fullName evidence="1">Uncharacterized protein</fullName>
    </submittedName>
</protein>
<dbReference type="AlphaFoldDB" id="A0A0P9QSQ2"/>
<reference evidence="1 3" key="1">
    <citation type="submission" date="2015-09" db="EMBL/GenBank/DDBJ databases">
        <title>Genome announcement of multiple Pseudomonas syringae strains.</title>
        <authorList>
            <person name="Thakur S."/>
            <person name="Wang P.W."/>
            <person name="Gong Y."/>
            <person name="Weir B.S."/>
            <person name="Guttman D.S."/>
        </authorList>
    </citation>
    <scope>NUCLEOTIDE SEQUENCE [LARGE SCALE GENOMIC DNA]</scope>
    <source>
        <strain evidence="1 3">ICMP4455</strain>
    </source>
</reference>
<dbReference type="Proteomes" id="UP000050490">
    <property type="component" value="Unassembled WGS sequence"/>
</dbReference>
<proteinExistence type="predicted"/>
<reference evidence="2 4" key="2">
    <citation type="submission" date="2018-08" db="EMBL/GenBank/DDBJ databases">
        <title>Recombination of ecologically and evolutionarily significant loci maintains genetic cohesion in the Pseudomonas syringae species complex.</title>
        <authorList>
            <person name="Dillon M."/>
            <person name="Thakur S."/>
            <person name="Almeida R.N.D."/>
            <person name="Weir B.S."/>
            <person name="Guttman D.S."/>
        </authorList>
    </citation>
    <scope>NUCLEOTIDE SEQUENCE [LARGE SCALE GENOMIC DNA]</scope>
    <source>
        <strain evidence="2 4">ICMP 4316</strain>
    </source>
</reference>
<dbReference type="EMBL" id="RBPV01000494">
    <property type="protein sequence ID" value="RMO49422.1"/>
    <property type="molecule type" value="Genomic_DNA"/>
</dbReference>
<dbReference type="Proteomes" id="UP000275613">
    <property type="component" value="Unassembled WGS sequence"/>
</dbReference>
<name>A0A0P9QSQ2_PSEA0</name>
<evidence type="ECO:0000313" key="4">
    <source>
        <dbReference type="Proteomes" id="UP000275613"/>
    </source>
</evidence>
<evidence type="ECO:0000313" key="3">
    <source>
        <dbReference type="Proteomes" id="UP000050490"/>
    </source>
</evidence>
<gene>
    <name evidence="1" type="ORF">ALO70_100577</name>
    <name evidence="2" type="ORF">ALQ39_100686</name>
</gene>